<dbReference type="AlphaFoldDB" id="A0A2N5CNG3"/>
<feature type="domain" description="Glycosyltransferase subfamily 4-like N-terminal" evidence="2">
    <location>
        <begin position="20"/>
        <end position="175"/>
    </location>
</feature>
<keyword evidence="4" id="KW-0808">Transferase</keyword>
<dbReference type="CDD" id="cd03819">
    <property type="entry name" value="GT4_WavL-like"/>
    <property type="match status" value="1"/>
</dbReference>
<dbReference type="Proteomes" id="UP000281192">
    <property type="component" value="Chromosome"/>
</dbReference>
<evidence type="ECO:0000313" key="6">
    <source>
        <dbReference type="Proteomes" id="UP000281192"/>
    </source>
</evidence>
<dbReference type="PANTHER" id="PTHR45947">
    <property type="entry name" value="SULFOQUINOVOSYL TRANSFERASE SQD2"/>
    <property type="match status" value="1"/>
</dbReference>
<evidence type="ECO:0000313" key="3">
    <source>
        <dbReference type="EMBL" id="AYV49382.1"/>
    </source>
</evidence>
<dbReference type="Pfam" id="PF00534">
    <property type="entry name" value="Glycos_transf_1"/>
    <property type="match status" value="1"/>
</dbReference>
<protein>
    <submittedName>
        <fullName evidence="4">Glycosyl transferase</fullName>
    </submittedName>
</protein>
<accession>A0A2N5CNG3</accession>
<evidence type="ECO:0000313" key="5">
    <source>
        <dbReference type="Proteomes" id="UP000234483"/>
    </source>
</evidence>
<dbReference type="EMBL" id="CP026100">
    <property type="protein sequence ID" value="AYV49382.1"/>
    <property type="molecule type" value="Genomic_DNA"/>
</dbReference>
<dbReference type="OrthoDB" id="5147801at2"/>
<sequence>MSILPDDFTLLQVTPELETGGAEQTTIDVAHGVVALGGKALVATRGGRMAARLEADGGRLAQMPAQSKNPLVMLGNAARLIDLIRREKVTLVHARSRAPAFSALWAAHATRTPFIATYHGVYNAKSSLKRWYNAVMTKGDLVIANSEYTRAHVIAEHGVHPDRVVAIPRGVDLSRFEPSFVSADRVETLRKAWGVASDERRLKVLLAGRLTRWKGQGLAIEAVARLKALSDTRVLLLLAGDDQGRKGYRAQLEHMIAQAGLEDSVRLVGHCDDMPAAYLLADLAIAPSLEPEAFGRTAVEPQVMGRPVIAADHGATRETVIPGETGWLAAPGDVEAWAQALNDACEAGAAGRQAMGMAARARARRLYSVDAMVEATLKVYARVMAARKAGADVLESKG</sequence>
<evidence type="ECO:0000259" key="2">
    <source>
        <dbReference type="Pfam" id="PF13439"/>
    </source>
</evidence>
<dbReference type="Proteomes" id="UP000234483">
    <property type="component" value="Unassembled WGS sequence"/>
</dbReference>
<evidence type="ECO:0000259" key="1">
    <source>
        <dbReference type="Pfam" id="PF00534"/>
    </source>
</evidence>
<proteinExistence type="predicted"/>
<name>A0A2N5CNG3_9CAUL</name>
<feature type="domain" description="Glycosyl transferase family 1" evidence="1">
    <location>
        <begin position="196"/>
        <end position="360"/>
    </location>
</feature>
<gene>
    <name evidence="3" type="ORF">C1707_25825</name>
    <name evidence="4" type="ORF">CFHF_20920</name>
</gene>
<dbReference type="GO" id="GO:0016758">
    <property type="term" value="F:hexosyltransferase activity"/>
    <property type="evidence" value="ECO:0007669"/>
    <property type="project" value="TreeGrafter"/>
</dbReference>
<organism evidence="4 5">
    <name type="scientific">Caulobacter flavus</name>
    <dbReference type="NCBI Taxonomy" id="1679497"/>
    <lineage>
        <taxon>Bacteria</taxon>
        <taxon>Pseudomonadati</taxon>
        <taxon>Pseudomonadota</taxon>
        <taxon>Alphaproteobacteria</taxon>
        <taxon>Caulobacterales</taxon>
        <taxon>Caulobacteraceae</taxon>
        <taxon>Caulobacter</taxon>
    </lineage>
</organism>
<reference evidence="3 6" key="2">
    <citation type="submission" date="2018-01" db="EMBL/GenBank/DDBJ databases">
        <title>Complete genome sequence of Caulobacter flavus RHGG3.</title>
        <authorList>
            <person name="Yang E."/>
        </authorList>
    </citation>
    <scope>NUCLEOTIDE SEQUENCE [LARGE SCALE GENOMIC DNA]</scope>
    <source>
        <strain evidence="3 6">RHGG3</strain>
    </source>
</reference>
<reference evidence="4 5" key="1">
    <citation type="submission" date="2017-12" db="EMBL/GenBank/DDBJ databases">
        <title>The genome sequence of Caulobacter flavus CGMCC1 15093.</title>
        <authorList>
            <person name="Gao J."/>
            <person name="Mao X."/>
            <person name="Sun J."/>
        </authorList>
    </citation>
    <scope>NUCLEOTIDE SEQUENCE [LARGE SCALE GENOMIC DNA]</scope>
    <source>
        <strain evidence="4 5">CGMCC1 15093</strain>
    </source>
</reference>
<dbReference type="SUPFAM" id="SSF53756">
    <property type="entry name" value="UDP-Glycosyltransferase/glycogen phosphorylase"/>
    <property type="match status" value="1"/>
</dbReference>
<dbReference type="InterPro" id="IPR028098">
    <property type="entry name" value="Glyco_trans_4-like_N"/>
</dbReference>
<dbReference type="Gene3D" id="3.40.50.2000">
    <property type="entry name" value="Glycogen Phosphorylase B"/>
    <property type="match status" value="2"/>
</dbReference>
<dbReference type="Pfam" id="PF13439">
    <property type="entry name" value="Glyco_transf_4"/>
    <property type="match status" value="1"/>
</dbReference>
<dbReference type="RefSeq" id="WP_101714879.1">
    <property type="nucleotide sequence ID" value="NZ_CP026100.1"/>
</dbReference>
<dbReference type="InterPro" id="IPR050194">
    <property type="entry name" value="Glycosyltransferase_grp1"/>
</dbReference>
<dbReference type="EMBL" id="PJRQ01000043">
    <property type="protein sequence ID" value="PLR08041.1"/>
    <property type="molecule type" value="Genomic_DNA"/>
</dbReference>
<evidence type="ECO:0000313" key="4">
    <source>
        <dbReference type="EMBL" id="PLR08041.1"/>
    </source>
</evidence>
<dbReference type="KEGG" id="cfh:C1707_25825"/>
<dbReference type="PANTHER" id="PTHR45947:SF3">
    <property type="entry name" value="SULFOQUINOVOSYL TRANSFERASE SQD2"/>
    <property type="match status" value="1"/>
</dbReference>
<keyword evidence="6" id="KW-1185">Reference proteome</keyword>
<dbReference type="InterPro" id="IPR001296">
    <property type="entry name" value="Glyco_trans_1"/>
</dbReference>